<protein>
    <recommendedName>
        <fullName evidence="9">Histidine--tRNA ligase</fullName>
        <ecNumber evidence="9">6.1.1.21</ecNumber>
    </recommendedName>
    <alternativeName>
        <fullName evidence="9">Histidyl-tRNA synthetase</fullName>
        <shortName evidence="9">HisRS</shortName>
    </alternativeName>
</protein>
<dbReference type="SUPFAM" id="SSF52954">
    <property type="entry name" value="Class II aaRS ABD-related"/>
    <property type="match status" value="1"/>
</dbReference>
<keyword evidence="5 9" id="KW-0067">ATP-binding</keyword>
<keyword evidence="6 9" id="KW-0648">Protein biosynthesis</keyword>
<feature type="domain" description="Aminoacyl-transfer RNA synthetases class-II family profile" evidence="10">
    <location>
        <begin position="22"/>
        <end position="350"/>
    </location>
</feature>
<dbReference type="InterPro" id="IPR004516">
    <property type="entry name" value="HisRS/HisZ"/>
</dbReference>
<dbReference type="InterPro" id="IPR033656">
    <property type="entry name" value="HisRS_anticodon"/>
</dbReference>
<comment type="subunit">
    <text evidence="9">Homodimer.</text>
</comment>
<evidence type="ECO:0000256" key="4">
    <source>
        <dbReference type="ARBA" id="ARBA00022741"/>
    </source>
</evidence>
<evidence type="ECO:0000256" key="7">
    <source>
        <dbReference type="ARBA" id="ARBA00023146"/>
    </source>
</evidence>
<gene>
    <name evidence="9 11" type="primary">hisS</name>
    <name evidence="11" type="ORF">ACCQ42_00385</name>
</gene>
<comment type="similarity">
    <text evidence="1 9">Belongs to the class-II aminoacyl-tRNA synthetase family.</text>
</comment>
<dbReference type="NCBIfam" id="TIGR00442">
    <property type="entry name" value="hisS"/>
    <property type="match status" value="1"/>
</dbReference>
<dbReference type="InterPro" id="IPR006195">
    <property type="entry name" value="aa-tRNA-synth_II"/>
</dbReference>
<dbReference type="PANTHER" id="PTHR11476">
    <property type="entry name" value="HISTIDYL-TRNA SYNTHETASE"/>
    <property type="match status" value="1"/>
</dbReference>
<reference evidence="11 12" key="1">
    <citation type="journal article" date="2025" name="Anaerobe">
        <title>Description of Anaerococcus kampingiae sp. nov., Anaerococcus groningensis sp. nov., Anaerococcus martiniensis sp. nov., and Anaerococcus cruorum sp. nov., isolated from human clinical specimens.</title>
        <authorList>
            <person name="Boiten K.E."/>
            <person name="Meijer J."/>
            <person name="van Wezel E.M."/>
            <person name="Veloo A.C.M."/>
        </authorList>
    </citation>
    <scope>NUCLEOTIDE SEQUENCE [LARGE SCALE GENOMIC DNA]</scope>
    <source>
        <strain evidence="11 12">ENR0874</strain>
    </source>
</reference>
<dbReference type="InterPro" id="IPR004154">
    <property type="entry name" value="Anticodon-bd"/>
</dbReference>
<dbReference type="Pfam" id="PF13393">
    <property type="entry name" value="tRNA-synt_His"/>
    <property type="match status" value="1"/>
</dbReference>
<keyword evidence="4 9" id="KW-0547">Nucleotide-binding</keyword>
<dbReference type="PROSITE" id="PS50862">
    <property type="entry name" value="AA_TRNA_LIGASE_II"/>
    <property type="match status" value="1"/>
</dbReference>
<dbReference type="Pfam" id="PF03129">
    <property type="entry name" value="HGTP_anticodon"/>
    <property type="match status" value="1"/>
</dbReference>
<dbReference type="RefSeq" id="WP_410035037.1">
    <property type="nucleotide sequence ID" value="NZ_JBGMEF010000001.1"/>
</dbReference>
<dbReference type="Gene3D" id="3.40.50.800">
    <property type="entry name" value="Anticodon-binding domain"/>
    <property type="match status" value="1"/>
</dbReference>
<keyword evidence="7 9" id="KW-0030">Aminoacyl-tRNA synthetase</keyword>
<dbReference type="PANTHER" id="PTHR11476:SF7">
    <property type="entry name" value="HISTIDINE--TRNA LIGASE"/>
    <property type="match status" value="1"/>
</dbReference>
<keyword evidence="2 9" id="KW-0963">Cytoplasm</keyword>
<dbReference type="Gene3D" id="3.30.930.10">
    <property type="entry name" value="Bira Bifunctional Protein, Domain 2"/>
    <property type="match status" value="1"/>
</dbReference>
<dbReference type="InterPro" id="IPR045864">
    <property type="entry name" value="aa-tRNA-synth_II/BPL/LPL"/>
</dbReference>
<evidence type="ECO:0000313" key="12">
    <source>
        <dbReference type="Proteomes" id="UP001637994"/>
    </source>
</evidence>
<sequence length="433" mass="49788">MNIVRPSTIAGVMELLPEDQLVFDKMKNIIEETYKKYQFLPIDTPVIEKNEILFAKGGGETEKQIYEIASDTRDMSLRFDLTVPLARYVAEHFSDLNFPFKRYHIGKVYRGERNQKGRYREFYQCDIDIIGHNKLAIENDAIPPRVIYEIFQKLDTPDVSFRINNRKLLNGFFESLGIDDTTEVLRLIDKKDKMGLENMKEDLVKLLDEKRAEKIASFIEAANSNQETLEKFAGLVENDLYEEGLKELGTVYKYMIKLGIPDKNIKLDPSITRGLDYYTGTVYETFINGYEKIGSVSSGGRYEKLADNFTKQALPGVGMSIGLTRLFYQLKEIGLVDKKEENLTEILIIPMSEEENFYAIDILNILHDKGKNADIYLEGGKLKKKFSYADKIGVKYAYIIGGEERENKTITVRNMKTGEQESIDFDSLDRVCK</sequence>
<organism evidence="11 12">
    <name type="scientific">Anaerococcus kampingae</name>
    <dbReference type="NCBI Taxonomy" id="3115614"/>
    <lineage>
        <taxon>Bacteria</taxon>
        <taxon>Bacillati</taxon>
        <taxon>Bacillota</taxon>
        <taxon>Tissierellia</taxon>
        <taxon>Tissierellales</taxon>
        <taxon>Peptoniphilaceae</taxon>
        <taxon>Anaerococcus</taxon>
    </lineage>
</organism>
<dbReference type="HAMAP" id="MF_00127">
    <property type="entry name" value="His_tRNA_synth"/>
    <property type="match status" value="1"/>
</dbReference>
<evidence type="ECO:0000259" key="10">
    <source>
        <dbReference type="PROSITE" id="PS50862"/>
    </source>
</evidence>
<evidence type="ECO:0000256" key="1">
    <source>
        <dbReference type="ARBA" id="ARBA00008226"/>
    </source>
</evidence>
<evidence type="ECO:0000256" key="2">
    <source>
        <dbReference type="ARBA" id="ARBA00022490"/>
    </source>
</evidence>
<dbReference type="CDD" id="cd00773">
    <property type="entry name" value="HisRS-like_core"/>
    <property type="match status" value="1"/>
</dbReference>
<dbReference type="SUPFAM" id="SSF55681">
    <property type="entry name" value="Class II aaRS and biotin synthetases"/>
    <property type="match status" value="1"/>
</dbReference>
<evidence type="ECO:0000256" key="9">
    <source>
        <dbReference type="HAMAP-Rule" id="MF_00127"/>
    </source>
</evidence>
<evidence type="ECO:0000256" key="3">
    <source>
        <dbReference type="ARBA" id="ARBA00022598"/>
    </source>
</evidence>
<dbReference type="EC" id="6.1.1.21" evidence="9"/>
<comment type="catalytic activity">
    <reaction evidence="8 9">
        <text>tRNA(His) + L-histidine + ATP = L-histidyl-tRNA(His) + AMP + diphosphate + H(+)</text>
        <dbReference type="Rhea" id="RHEA:17313"/>
        <dbReference type="Rhea" id="RHEA-COMP:9665"/>
        <dbReference type="Rhea" id="RHEA-COMP:9689"/>
        <dbReference type="ChEBI" id="CHEBI:15378"/>
        <dbReference type="ChEBI" id="CHEBI:30616"/>
        <dbReference type="ChEBI" id="CHEBI:33019"/>
        <dbReference type="ChEBI" id="CHEBI:57595"/>
        <dbReference type="ChEBI" id="CHEBI:78442"/>
        <dbReference type="ChEBI" id="CHEBI:78527"/>
        <dbReference type="ChEBI" id="CHEBI:456215"/>
        <dbReference type="EC" id="6.1.1.21"/>
    </reaction>
</comment>
<dbReference type="PIRSF" id="PIRSF001549">
    <property type="entry name" value="His-tRNA_synth"/>
    <property type="match status" value="1"/>
</dbReference>
<evidence type="ECO:0000256" key="6">
    <source>
        <dbReference type="ARBA" id="ARBA00022917"/>
    </source>
</evidence>
<evidence type="ECO:0000313" key="11">
    <source>
        <dbReference type="EMBL" id="MFO3666242.1"/>
    </source>
</evidence>
<dbReference type="InterPro" id="IPR041715">
    <property type="entry name" value="HisRS-like_core"/>
</dbReference>
<evidence type="ECO:0000256" key="8">
    <source>
        <dbReference type="ARBA" id="ARBA00047639"/>
    </source>
</evidence>
<evidence type="ECO:0000256" key="5">
    <source>
        <dbReference type="ARBA" id="ARBA00022840"/>
    </source>
</evidence>
<keyword evidence="12" id="KW-1185">Reference proteome</keyword>
<dbReference type="EMBL" id="JBGMEF010000001">
    <property type="protein sequence ID" value="MFO3666242.1"/>
    <property type="molecule type" value="Genomic_DNA"/>
</dbReference>
<dbReference type="CDD" id="cd00859">
    <property type="entry name" value="HisRS_anticodon"/>
    <property type="match status" value="1"/>
</dbReference>
<accession>A0ABW9MCR8</accession>
<keyword evidence="3 9" id="KW-0436">Ligase</keyword>
<dbReference type="Proteomes" id="UP001637994">
    <property type="component" value="Unassembled WGS sequence"/>
</dbReference>
<dbReference type="InterPro" id="IPR015807">
    <property type="entry name" value="His-tRNA-ligase"/>
</dbReference>
<name>A0ABW9MCR8_9FIRM</name>
<proteinExistence type="inferred from homology"/>
<dbReference type="InterPro" id="IPR036621">
    <property type="entry name" value="Anticodon-bd_dom_sf"/>
</dbReference>
<comment type="caution">
    <text evidence="11">The sequence shown here is derived from an EMBL/GenBank/DDBJ whole genome shotgun (WGS) entry which is preliminary data.</text>
</comment>
<comment type="subcellular location">
    <subcellularLocation>
        <location evidence="9">Cytoplasm</location>
    </subcellularLocation>
</comment>
<dbReference type="GO" id="GO:0004821">
    <property type="term" value="F:histidine-tRNA ligase activity"/>
    <property type="evidence" value="ECO:0007669"/>
    <property type="project" value="UniProtKB-EC"/>
</dbReference>